<keyword evidence="3" id="KW-0808">Transferase</keyword>
<evidence type="ECO:0000256" key="7">
    <source>
        <dbReference type="SAM" id="Phobius"/>
    </source>
</evidence>
<feature type="transmembrane region" description="Helical" evidence="7">
    <location>
        <begin position="37"/>
        <end position="60"/>
    </location>
</feature>
<reference evidence="9" key="2">
    <citation type="submission" date="2020-09" db="EMBL/GenBank/DDBJ databases">
        <authorList>
            <person name="Sun Q."/>
            <person name="Kim S."/>
        </authorList>
    </citation>
    <scope>NUCLEOTIDE SEQUENCE</scope>
    <source>
        <strain evidence="9">KCTC 12988</strain>
    </source>
</reference>
<name>A0A918TQ21_9BACT</name>
<protein>
    <submittedName>
        <fullName evidence="9">Undecaprenyl-phosphate glucose phosphotransferase</fullName>
    </submittedName>
</protein>
<accession>A0A918TQ21</accession>
<proteinExistence type="inferred from homology"/>
<evidence type="ECO:0000313" key="9">
    <source>
        <dbReference type="EMBL" id="GHC56708.1"/>
    </source>
</evidence>
<dbReference type="PANTHER" id="PTHR30576:SF0">
    <property type="entry name" value="UNDECAPRENYL-PHOSPHATE N-ACETYLGALACTOSAMINYL 1-PHOSPHATE TRANSFERASE-RELATED"/>
    <property type="match status" value="1"/>
</dbReference>
<evidence type="ECO:0000256" key="5">
    <source>
        <dbReference type="ARBA" id="ARBA00022989"/>
    </source>
</evidence>
<comment type="caution">
    <text evidence="9">The sequence shown here is derived from an EMBL/GenBank/DDBJ whole genome shotgun (WGS) entry which is preliminary data.</text>
</comment>
<evidence type="ECO:0000313" key="10">
    <source>
        <dbReference type="Proteomes" id="UP000644507"/>
    </source>
</evidence>
<comment type="similarity">
    <text evidence="2">Belongs to the bacterial sugar transferase family.</text>
</comment>
<feature type="transmembrane region" description="Helical" evidence="7">
    <location>
        <begin position="112"/>
        <end position="133"/>
    </location>
</feature>
<feature type="transmembrane region" description="Helical" evidence="7">
    <location>
        <begin position="80"/>
        <end position="100"/>
    </location>
</feature>
<dbReference type="Gene3D" id="3.40.50.720">
    <property type="entry name" value="NAD(P)-binding Rossmann-like Domain"/>
    <property type="match status" value="1"/>
</dbReference>
<dbReference type="Proteomes" id="UP000644507">
    <property type="component" value="Unassembled WGS sequence"/>
</dbReference>
<dbReference type="GO" id="GO:0016780">
    <property type="term" value="F:phosphotransferase activity, for other substituted phosphate groups"/>
    <property type="evidence" value="ECO:0007669"/>
    <property type="project" value="TreeGrafter"/>
</dbReference>
<keyword evidence="10" id="KW-1185">Reference proteome</keyword>
<dbReference type="GO" id="GO:0016020">
    <property type="term" value="C:membrane"/>
    <property type="evidence" value="ECO:0007669"/>
    <property type="project" value="UniProtKB-SubCell"/>
</dbReference>
<sequence>MNSAKIVPFEAACPEPEEKPLYELRSRKRPGMAHQKLVVTSFMGDLLAIILALCVGYLIRFETVLGSIGVEDLSLTLKSYVGHLVFGTVVMMALAINYRLYDPKRFLTFRPMVKAIFQVCVSWSVLFLSLALVLKIDPAISRIYCVVAGNAAMVALLGWRYVFHTVIRSCAWGKALRQKVVFLGWNEECEAAVSRMTGGSTELIQVAGVIRPQDGKFESEPPFNVPVLGEFADLRQAIRAEDADMLIAVNGAADRVTLMEVSEICGREFIDFKLVPSCFQVLVSSLKLETVNGMPLLGVGQLPLHHALNSIIKRAFDIVGALAGLAIFGPVIGLFMAMVRAESKGPLIYKQVRLGLDGKPFEILKIRSMKIDAEASGSPGWTVKDDPRCLKVGAFMRRWNIDELPQFWNVLRGDMSLVGPRPERPELIQDFKEEIPHYNLRHNIKPGLTGWAQINGLRGDTCLKTRIKFDLHYMENWNFLWDLRIMALTFFKRSGAC</sequence>
<dbReference type="PANTHER" id="PTHR30576">
    <property type="entry name" value="COLANIC BIOSYNTHESIS UDP-GLUCOSE LIPID CARRIER TRANSFERASE"/>
    <property type="match status" value="1"/>
</dbReference>
<dbReference type="InterPro" id="IPR017475">
    <property type="entry name" value="EPS_sugar_tfrase"/>
</dbReference>
<reference evidence="9" key="1">
    <citation type="journal article" date="2014" name="Int. J. Syst. Evol. Microbiol.">
        <title>Complete genome sequence of Corynebacterium casei LMG S-19264T (=DSM 44701T), isolated from a smear-ripened cheese.</title>
        <authorList>
            <consortium name="US DOE Joint Genome Institute (JGI-PGF)"/>
            <person name="Walter F."/>
            <person name="Albersmeier A."/>
            <person name="Kalinowski J."/>
            <person name="Ruckert C."/>
        </authorList>
    </citation>
    <scope>NUCLEOTIDE SEQUENCE</scope>
    <source>
        <strain evidence="9">KCTC 12988</strain>
    </source>
</reference>
<evidence type="ECO:0000256" key="3">
    <source>
        <dbReference type="ARBA" id="ARBA00022679"/>
    </source>
</evidence>
<keyword evidence="4 7" id="KW-0812">Transmembrane</keyword>
<evidence type="ECO:0000256" key="2">
    <source>
        <dbReference type="ARBA" id="ARBA00006464"/>
    </source>
</evidence>
<evidence type="ECO:0000259" key="8">
    <source>
        <dbReference type="Pfam" id="PF02397"/>
    </source>
</evidence>
<comment type="subcellular location">
    <subcellularLocation>
        <location evidence="1">Membrane</location>
        <topology evidence="1">Multi-pass membrane protein</topology>
    </subcellularLocation>
</comment>
<organism evidence="9 10">
    <name type="scientific">Roseibacillus persicicus</name>
    <dbReference type="NCBI Taxonomy" id="454148"/>
    <lineage>
        <taxon>Bacteria</taxon>
        <taxon>Pseudomonadati</taxon>
        <taxon>Verrucomicrobiota</taxon>
        <taxon>Verrucomicrobiia</taxon>
        <taxon>Verrucomicrobiales</taxon>
        <taxon>Verrucomicrobiaceae</taxon>
        <taxon>Roseibacillus</taxon>
    </lineage>
</organism>
<dbReference type="InterPro" id="IPR003362">
    <property type="entry name" value="Bact_transf"/>
</dbReference>
<evidence type="ECO:0000256" key="1">
    <source>
        <dbReference type="ARBA" id="ARBA00004141"/>
    </source>
</evidence>
<dbReference type="Pfam" id="PF13727">
    <property type="entry name" value="CoA_binding_3"/>
    <property type="match status" value="1"/>
</dbReference>
<dbReference type="EMBL" id="BMXI01000010">
    <property type="protein sequence ID" value="GHC56708.1"/>
    <property type="molecule type" value="Genomic_DNA"/>
</dbReference>
<dbReference type="RefSeq" id="WP_189570254.1">
    <property type="nucleotide sequence ID" value="NZ_BMXI01000010.1"/>
</dbReference>
<dbReference type="NCBIfam" id="TIGR03025">
    <property type="entry name" value="EPS_sugtrans"/>
    <property type="match status" value="1"/>
</dbReference>
<evidence type="ECO:0000256" key="6">
    <source>
        <dbReference type="ARBA" id="ARBA00023136"/>
    </source>
</evidence>
<dbReference type="Pfam" id="PF02397">
    <property type="entry name" value="Bac_transf"/>
    <property type="match status" value="1"/>
</dbReference>
<keyword evidence="6 7" id="KW-0472">Membrane</keyword>
<evidence type="ECO:0000256" key="4">
    <source>
        <dbReference type="ARBA" id="ARBA00022692"/>
    </source>
</evidence>
<feature type="domain" description="Bacterial sugar transferase" evidence="8">
    <location>
        <begin position="313"/>
        <end position="491"/>
    </location>
</feature>
<gene>
    <name evidence="9" type="ORF">GCM10007100_24370</name>
</gene>
<keyword evidence="5 7" id="KW-1133">Transmembrane helix</keyword>
<feature type="transmembrane region" description="Helical" evidence="7">
    <location>
        <begin position="318"/>
        <end position="339"/>
    </location>
</feature>
<dbReference type="AlphaFoldDB" id="A0A918TQ21"/>
<feature type="transmembrane region" description="Helical" evidence="7">
    <location>
        <begin position="139"/>
        <end position="159"/>
    </location>
</feature>